<feature type="region of interest" description="Disordered" evidence="1">
    <location>
        <begin position="1"/>
        <end position="42"/>
    </location>
</feature>
<gene>
    <name evidence="2" type="ORF">ARHIZOSPH14_19360</name>
</gene>
<protein>
    <submittedName>
        <fullName evidence="2">Uncharacterized protein</fullName>
    </submittedName>
</protein>
<feature type="compositionally biased region" description="Basic residues" evidence="1">
    <location>
        <begin position="27"/>
        <end position="36"/>
    </location>
</feature>
<evidence type="ECO:0000313" key="2">
    <source>
        <dbReference type="EMBL" id="GLI27694.1"/>
    </source>
</evidence>
<dbReference type="Proteomes" id="UP001144396">
    <property type="component" value="Unassembled WGS sequence"/>
</dbReference>
<evidence type="ECO:0000256" key="1">
    <source>
        <dbReference type="SAM" id="MobiDB-lite"/>
    </source>
</evidence>
<organism evidence="2 3">
    <name type="scientific">Agromyces rhizosphaerae</name>
    <dbReference type="NCBI Taxonomy" id="88374"/>
    <lineage>
        <taxon>Bacteria</taxon>
        <taxon>Bacillati</taxon>
        <taxon>Actinomycetota</taxon>
        <taxon>Actinomycetes</taxon>
        <taxon>Micrococcales</taxon>
        <taxon>Microbacteriaceae</taxon>
        <taxon>Agromyces</taxon>
    </lineage>
</organism>
<comment type="caution">
    <text evidence="2">The sequence shown here is derived from an EMBL/GenBank/DDBJ whole genome shotgun (WGS) entry which is preliminary data.</text>
</comment>
<proteinExistence type="predicted"/>
<reference evidence="2" key="1">
    <citation type="submission" date="2022-12" db="EMBL/GenBank/DDBJ databases">
        <title>Reference genome sequencing for broad-spectrum identification of bacterial and archaeal isolates by mass spectrometry.</title>
        <authorList>
            <person name="Sekiguchi Y."/>
            <person name="Tourlousse D.M."/>
        </authorList>
    </citation>
    <scope>NUCLEOTIDE SEQUENCE</scope>
    <source>
        <strain evidence="2">14</strain>
    </source>
</reference>
<evidence type="ECO:0000313" key="3">
    <source>
        <dbReference type="Proteomes" id="UP001144396"/>
    </source>
</evidence>
<dbReference type="EMBL" id="BSDP01000001">
    <property type="protein sequence ID" value="GLI27694.1"/>
    <property type="molecule type" value="Genomic_DNA"/>
</dbReference>
<accession>A0A9W6CVS0</accession>
<dbReference type="AlphaFoldDB" id="A0A9W6CVS0"/>
<keyword evidence="3" id="KW-1185">Reference proteome</keyword>
<name>A0A9W6CVS0_9MICO</name>
<sequence length="84" mass="9009">MSRRAPFPCARRRPPPVRIPRAAAGCARHHPSPPHASRKDRTMTNDLIAPVTDPELVVTDDGAILRRPIAGATDAAERGELVGA</sequence>